<evidence type="ECO:0000256" key="1">
    <source>
        <dbReference type="SAM" id="MobiDB-lite"/>
    </source>
</evidence>
<organism evidence="2 3">
    <name type="scientific">Glomus cerebriforme</name>
    <dbReference type="NCBI Taxonomy" id="658196"/>
    <lineage>
        <taxon>Eukaryota</taxon>
        <taxon>Fungi</taxon>
        <taxon>Fungi incertae sedis</taxon>
        <taxon>Mucoromycota</taxon>
        <taxon>Glomeromycotina</taxon>
        <taxon>Glomeromycetes</taxon>
        <taxon>Glomerales</taxon>
        <taxon>Glomeraceae</taxon>
        <taxon>Glomus</taxon>
    </lineage>
</organism>
<evidence type="ECO:0000313" key="3">
    <source>
        <dbReference type="Proteomes" id="UP000265703"/>
    </source>
</evidence>
<protein>
    <submittedName>
        <fullName evidence="2">Uncharacterized protein</fullName>
    </submittedName>
</protein>
<dbReference type="SUPFAM" id="SSF47095">
    <property type="entry name" value="HMG-box"/>
    <property type="match status" value="1"/>
</dbReference>
<proteinExistence type="predicted"/>
<dbReference type="AlphaFoldDB" id="A0A397SVH5"/>
<feature type="compositionally biased region" description="Basic residues" evidence="1">
    <location>
        <begin position="123"/>
        <end position="163"/>
    </location>
</feature>
<sequence length="412" mass="48785">MNMINSYIPDPSKINDDDELISLIYELSERIPYRLNLTLDQLTLPRVDKKNPPPRPQNSFILYMRNWWNGPSKCKNPKDAKIIWKDPNIKQLFEVIYQLCLIRHKQLFPNYVPPGKKTSSKSLPKRKTSSKKKISSKLLRKKKISSKSHKRKTSSTSLPKRKTSPISSPQPQVESRPMNYEFYELHVTNSNPSQEDMELMAIQKFPEYTPPQPQVESSLMNHEFHKFHITNLNPSQEDMELMAIQRFEEMLISEYTPPQVELSPMNYEFNNFQDIDLNPSQEDMKLMAIQIFEAFMPEYTPPQPQVESSPMNHEFYEFNVTNFNSSQEDMEFMERQRFEETFMPEYTSGYTPPQAQVESSPMNHEFHEFHVTNLDSSQEDMGLMAIQRFEETFMPEYTRLEEFDFLKTMNFQ</sequence>
<comment type="caution">
    <text evidence="2">The sequence shown here is derived from an EMBL/GenBank/DDBJ whole genome shotgun (WGS) entry which is preliminary data.</text>
</comment>
<accession>A0A397SVH5</accession>
<dbReference type="InterPro" id="IPR036910">
    <property type="entry name" value="HMG_box_dom_sf"/>
</dbReference>
<dbReference type="EMBL" id="QKYT01000196">
    <property type="protein sequence ID" value="RIA89998.1"/>
    <property type="molecule type" value="Genomic_DNA"/>
</dbReference>
<gene>
    <name evidence="2" type="ORF">C1645_876377</name>
</gene>
<feature type="compositionally biased region" description="Polar residues" evidence="1">
    <location>
        <begin position="164"/>
        <end position="173"/>
    </location>
</feature>
<reference evidence="2 3" key="1">
    <citation type="submission" date="2018-06" db="EMBL/GenBank/DDBJ databases">
        <title>Comparative genomics reveals the genomic features of Rhizophagus irregularis, R. cerebriforme, R. diaphanum and Gigaspora rosea, and their symbiotic lifestyle signature.</title>
        <authorList>
            <person name="Morin E."/>
            <person name="San Clemente H."/>
            <person name="Chen E.C.H."/>
            <person name="De La Providencia I."/>
            <person name="Hainaut M."/>
            <person name="Kuo A."/>
            <person name="Kohler A."/>
            <person name="Murat C."/>
            <person name="Tang N."/>
            <person name="Roy S."/>
            <person name="Loubradou J."/>
            <person name="Henrissat B."/>
            <person name="Grigoriev I.V."/>
            <person name="Corradi N."/>
            <person name="Roux C."/>
            <person name="Martin F.M."/>
        </authorList>
    </citation>
    <scope>NUCLEOTIDE SEQUENCE [LARGE SCALE GENOMIC DNA]</scope>
    <source>
        <strain evidence="2 3">DAOM 227022</strain>
    </source>
</reference>
<feature type="region of interest" description="Disordered" evidence="1">
    <location>
        <begin position="113"/>
        <end position="175"/>
    </location>
</feature>
<keyword evidence="3" id="KW-1185">Reference proteome</keyword>
<name>A0A397SVH5_9GLOM</name>
<evidence type="ECO:0000313" key="2">
    <source>
        <dbReference type="EMBL" id="RIA89998.1"/>
    </source>
</evidence>
<dbReference type="Proteomes" id="UP000265703">
    <property type="component" value="Unassembled WGS sequence"/>
</dbReference>